<dbReference type="InterPro" id="IPR011989">
    <property type="entry name" value="ARM-like"/>
</dbReference>
<feature type="domain" description="Protein kinase" evidence="2">
    <location>
        <begin position="4"/>
        <end position="249"/>
    </location>
</feature>
<proteinExistence type="predicted"/>
<gene>
    <name evidence="3" type="ORF">Tco025E_02168</name>
</gene>
<dbReference type="SUPFAM" id="SSF56112">
    <property type="entry name" value="Protein kinase-like (PK-like)"/>
    <property type="match status" value="1"/>
</dbReference>
<protein>
    <recommendedName>
        <fullName evidence="2">Protein kinase domain-containing protein</fullName>
    </recommendedName>
</protein>
<evidence type="ECO:0000313" key="3">
    <source>
        <dbReference type="EMBL" id="RNF25558.1"/>
    </source>
</evidence>
<name>A0A3R7LCE1_9TRYP</name>
<evidence type="ECO:0000313" key="4">
    <source>
        <dbReference type="Proteomes" id="UP000284403"/>
    </source>
</evidence>
<dbReference type="Pfam" id="PF23606">
    <property type="entry name" value="HEAT_ULK4"/>
    <property type="match status" value="1"/>
</dbReference>
<dbReference type="PROSITE" id="PS50011">
    <property type="entry name" value="PROTEIN_KINASE_DOM"/>
    <property type="match status" value="1"/>
</dbReference>
<dbReference type="InterPro" id="IPR011009">
    <property type="entry name" value="Kinase-like_dom_sf"/>
</dbReference>
<evidence type="ECO:0000259" key="2">
    <source>
        <dbReference type="PROSITE" id="PS50011"/>
    </source>
</evidence>
<keyword evidence="4" id="KW-1185">Reference proteome</keyword>
<feature type="compositionally biased region" description="Low complexity" evidence="1">
    <location>
        <begin position="333"/>
        <end position="344"/>
    </location>
</feature>
<dbReference type="GO" id="GO:0005524">
    <property type="term" value="F:ATP binding"/>
    <property type="evidence" value="ECO:0007669"/>
    <property type="project" value="InterPro"/>
</dbReference>
<comment type="caution">
    <text evidence="3">The sequence shown here is derived from an EMBL/GenBank/DDBJ whole genome shotgun (WGS) entry which is preliminary data.</text>
</comment>
<dbReference type="PROSITE" id="PS00108">
    <property type="entry name" value="PROTEIN_KINASE_ST"/>
    <property type="match status" value="1"/>
</dbReference>
<dbReference type="RefSeq" id="XP_029230764.1">
    <property type="nucleotide sequence ID" value="XM_029369101.1"/>
</dbReference>
<feature type="region of interest" description="Disordered" evidence="1">
    <location>
        <begin position="333"/>
        <end position="362"/>
    </location>
</feature>
<dbReference type="Gene3D" id="1.10.510.10">
    <property type="entry name" value="Transferase(Phosphotransferase) domain 1"/>
    <property type="match status" value="1"/>
</dbReference>
<dbReference type="GO" id="GO:0008017">
    <property type="term" value="F:microtubule binding"/>
    <property type="evidence" value="ECO:0007669"/>
    <property type="project" value="InterPro"/>
</dbReference>
<accession>A0A3R7LCE1</accession>
<dbReference type="GeneID" id="40315779"/>
<dbReference type="InterPro" id="IPR008271">
    <property type="entry name" value="Ser/Thr_kinase_AS"/>
</dbReference>
<dbReference type="SMART" id="SM00220">
    <property type="entry name" value="S_TKc"/>
    <property type="match status" value="1"/>
</dbReference>
<sequence length="1257" mass="138154">MNNYQIYDELGKGRFSSVYKGRRKKTLEYHAISSIDKSRRQRVFTNVRFLRSADHRRMVKFHNWYETNNHLWVITELCAGGDMRQVLNLRSRLSGRAVQMFGTDIAEGLLYIHSRGVVYGDLKPSNILMDSTMAMRFYDFGLSCDFNAVRGEGTVGTPLYMAPELFTKEGVPSMASDLWALGCLLYEFGTGRPPFDGTDLASLIANVMTEPFRRHEALSEELNTLLESLLVKDPLQRSTWGELVTHDFWQGRLQLPTTAFPPQPAFENWKHRRAAAGASGGWPMSEEEVKRHVEWAVENAKRNYTIAQFASEGGPSKCPSITEEVDLQDHSAANDAATEGGAAASRMDSQADERQTTAGSTGVAVNAAHTQFAREKEDAHNESGYVANDGPTAAARGNNDAIDASNFARVTVAVEELENMHLEELMMHASDAHIRPLVMNNRIERFVEQKYDPGTLGFNPPTKSELKHSNEQQQSDFIKMIYRTLSSSSLGYEEKLNVLCYFETVCMDAPVANFIVNSSIMMLCLKMVSQRKAPSNYRATAASIMGILVRHATFIHADLAKANILASIIEVYGVEDSPRVKRKLAACLGELLIYIAVQRERDRSVWGLNAAATLNLYLSVLGEADDVLRHYAVKAIENLASVSDQSVALNVFAKPEVVTALLSVYALPPASGRSEHMRSSAACAALKLAALKEDLIPVVLESPHLKLRSYGGVLAEVTAPKTAQALLTFINMAIAKGLAAVRNPIVEHWGREATNTFSGTRLSREQGKDIIERISSVAGAVVGGLCEGCDHASVAVKGKMLLHIVLLGCMNEKLLLRLSSSKLIGCIDGVVRDKDSYVQRCAAGLTRYLGAFLEANLAAMAEGASPAAAVATLNAACNVLTARNLGMMVELRESVFASLGACLEKAMSSPRYAAYEEELNKVVGLLTQSSERILMHRRAVVNELFPLYVRMLGGPDVERRFSALHTLSALVAPLVDSSGLVREEQIVEAEKLDQLLRTVASSLPALLKENEPIPILALRLVATCGERRSKAFASIATVELVEDLVRYMLRSKQSDLSVPLQLLLLLAVQAEKTAEIMDCLATQEFFTAVLLKTLTMAVTKDLDYLLEPCCELSAFLLKHAMNHTNTRFAQQCLLLLPQQAMETLWLPLCASPVPSAAENAAACVCHFVHLTPAAQHDLLSTESVTRVREMISDPRGNPTVVLFVLRALRYSCEHSRKRDVQWLSEWLTAALKAIAREGDNNRELSAEATAIMALTGA</sequence>
<reference evidence="3 4" key="1">
    <citation type="journal article" date="2018" name="BMC Genomics">
        <title>Genomic comparison of Trypanosoma conorhini and Trypanosoma rangeli to Trypanosoma cruzi strains of high and low virulence.</title>
        <authorList>
            <person name="Bradwell K.R."/>
            <person name="Koparde V.N."/>
            <person name="Matveyev A.V."/>
            <person name="Serrano M.G."/>
            <person name="Alves J.M."/>
            <person name="Parikh H."/>
            <person name="Huang B."/>
            <person name="Lee V."/>
            <person name="Espinosa-Alvarez O."/>
            <person name="Ortiz P.A."/>
            <person name="Costa-Martins A.G."/>
            <person name="Teixeira M.M."/>
            <person name="Buck G.A."/>
        </authorList>
    </citation>
    <scope>NUCLEOTIDE SEQUENCE [LARGE SCALE GENOMIC DNA]</scope>
    <source>
        <strain evidence="3 4">025E</strain>
    </source>
</reference>
<dbReference type="EMBL" id="MKKU01000084">
    <property type="protein sequence ID" value="RNF25558.1"/>
    <property type="molecule type" value="Genomic_DNA"/>
</dbReference>
<dbReference type="Proteomes" id="UP000284403">
    <property type="component" value="Unassembled WGS sequence"/>
</dbReference>
<dbReference type="Gene3D" id="1.25.10.10">
    <property type="entry name" value="Leucine-rich Repeat Variant"/>
    <property type="match status" value="1"/>
</dbReference>
<organism evidence="3 4">
    <name type="scientific">Trypanosoma conorhini</name>
    <dbReference type="NCBI Taxonomy" id="83891"/>
    <lineage>
        <taxon>Eukaryota</taxon>
        <taxon>Discoba</taxon>
        <taxon>Euglenozoa</taxon>
        <taxon>Kinetoplastea</taxon>
        <taxon>Metakinetoplastina</taxon>
        <taxon>Trypanosomatida</taxon>
        <taxon>Trypanosomatidae</taxon>
        <taxon>Trypanosoma</taxon>
    </lineage>
</organism>
<dbReference type="GO" id="GO:0004672">
    <property type="term" value="F:protein kinase activity"/>
    <property type="evidence" value="ECO:0007669"/>
    <property type="project" value="InterPro"/>
</dbReference>
<dbReference type="InterPro" id="IPR000719">
    <property type="entry name" value="Prot_kinase_dom"/>
</dbReference>
<dbReference type="SUPFAM" id="SSF48371">
    <property type="entry name" value="ARM repeat"/>
    <property type="match status" value="2"/>
</dbReference>
<dbReference type="Pfam" id="PF00069">
    <property type="entry name" value="Pkinase"/>
    <property type="match status" value="1"/>
</dbReference>
<dbReference type="PANTHER" id="PTHR46562:SF1">
    <property type="entry name" value="SERINE_THREONINE-PROTEIN KINASE ULK4"/>
    <property type="match status" value="1"/>
</dbReference>
<dbReference type="OrthoDB" id="266718at2759"/>
<evidence type="ECO:0000256" key="1">
    <source>
        <dbReference type="SAM" id="MobiDB-lite"/>
    </source>
</evidence>
<dbReference type="AlphaFoldDB" id="A0A3R7LCE1"/>
<keyword evidence="3" id="KW-0808">Transferase</keyword>
<dbReference type="PANTHER" id="PTHR46562">
    <property type="entry name" value="SERINE/THREONINE-KINASE ULK4-LIKE PROTEIN-RELATED"/>
    <property type="match status" value="1"/>
</dbReference>
<dbReference type="InterPro" id="IPR056981">
    <property type="entry name" value="HEAT_ULK4_RUNKEL"/>
</dbReference>
<dbReference type="InterPro" id="IPR044591">
    <property type="entry name" value="RUK"/>
</dbReference>
<dbReference type="InterPro" id="IPR016024">
    <property type="entry name" value="ARM-type_fold"/>
</dbReference>